<dbReference type="Proteomes" id="UP000666915">
    <property type="component" value="Unassembled WGS sequence"/>
</dbReference>
<feature type="transmembrane region" description="Helical" evidence="8">
    <location>
        <begin position="20"/>
        <end position="43"/>
    </location>
</feature>
<dbReference type="CDD" id="cd17321">
    <property type="entry name" value="MFS_MMR_MDR_like"/>
    <property type="match status" value="1"/>
</dbReference>
<feature type="transmembrane region" description="Helical" evidence="8">
    <location>
        <begin position="91"/>
        <end position="113"/>
    </location>
</feature>
<comment type="similarity">
    <text evidence="2">Belongs to the major facilitator superfamily. EmrB family.</text>
</comment>
<dbReference type="PANTHER" id="PTHR42718">
    <property type="entry name" value="MAJOR FACILITATOR SUPERFAMILY MULTIDRUG TRANSPORTER MFSC"/>
    <property type="match status" value="1"/>
</dbReference>
<evidence type="ECO:0000256" key="4">
    <source>
        <dbReference type="ARBA" id="ARBA00022475"/>
    </source>
</evidence>
<feature type="transmembrane region" description="Helical" evidence="8">
    <location>
        <begin position="209"/>
        <end position="227"/>
    </location>
</feature>
<evidence type="ECO:0000313" key="10">
    <source>
        <dbReference type="EMBL" id="MBO2439383.1"/>
    </source>
</evidence>
<evidence type="ECO:0000256" key="8">
    <source>
        <dbReference type="SAM" id="Phobius"/>
    </source>
</evidence>
<proteinExistence type="inferred from homology"/>
<keyword evidence="3" id="KW-0813">Transport</keyword>
<dbReference type="InterPro" id="IPR004638">
    <property type="entry name" value="EmrB-like"/>
</dbReference>
<dbReference type="Gene3D" id="1.20.1720.10">
    <property type="entry name" value="Multidrug resistance protein D"/>
    <property type="match status" value="1"/>
</dbReference>
<dbReference type="SUPFAM" id="SSF103473">
    <property type="entry name" value="MFS general substrate transporter"/>
    <property type="match status" value="1"/>
</dbReference>
<dbReference type="Pfam" id="PF07690">
    <property type="entry name" value="MFS_1"/>
    <property type="match status" value="1"/>
</dbReference>
<feature type="transmembrane region" description="Helical" evidence="8">
    <location>
        <begin position="341"/>
        <end position="359"/>
    </location>
</feature>
<dbReference type="PANTHER" id="PTHR42718:SF9">
    <property type="entry name" value="MAJOR FACILITATOR SUPERFAMILY MULTIDRUG TRANSPORTER MFSC"/>
    <property type="match status" value="1"/>
</dbReference>
<feature type="transmembrane region" description="Helical" evidence="8">
    <location>
        <begin position="412"/>
        <end position="432"/>
    </location>
</feature>
<protein>
    <submittedName>
        <fullName evidence="10">MFS transporter</fullName>
    </submittedName>
</protein>
<dbReference type="InterPro" id="IPR020846">
    <property type="entry name" value="MFS_dom"/>
</dbReference>
<keyword evidence="6 8" id="KW-1133">Transmembrane helix</keyword>
<sequence>MVADLSVDPPHTLSPRGRTVVLLTCCLSVVVAGLDTTIANVALPSIQKALHAPVSGLQWVVDAYTLVIACLLMFSGSLADRFGRRRVFQIGLGFFSLGSLLCGVAPSLGALVAFRALQAVGGSMLNPVAMSIIATTFTDPKERARAVGAWGAVAGLGGASGPVLGGLLVSGLGWRSIFWVDVPIGVLAVCLAQRFVPESRAARGKRFDPLGQLLVVTFLGPVTAAVIEGPRHGWSSPFIIGLLVLAAVSLVALVVTESRRAQPLVDVRLFRSPAFSGAAVIALAAFMTLGGFLFLNTLYLQDVRGYSALHAGLLTIPMAAALAACAMVSGRIVAVRGPRPALVLAGLLLAAGAGLLLGAGRETGAWYLVLAYLLFGAGFGLVGTPTTNTALSGMPRDQAGVAGAIASTCRQTGAAIGVAVCGSIVAAGSAGFVASSRIALAVLAGCGIATVLLGLISTGRWARAQAERSGRQLGTHAVEATP</sequence>
<comment type="subcellular location">
    <subcellularLocation>
        <location evidence="1">Cell membrane</location>
        <topology evidence="1">Multi-pass membrane protein</topology>
    </subcellularLocation>
</comment>
<keyword evidence="4" id="KW-1003">Cell membrane</keyword>
<dbReference type="NCBIfam" id="TIGR00711">
    <property type="entry name" value="efflux_EmrB"/>
    <property type="match status" value="1"/>
</dbReference>
<feature type="transmembrane region" description="Helical" evidence="8">
    <location>
        <begin position="233"/>
        <end position="255"/>
    </location>
</feature>
<evidence type="ECO:0000259" key="9">
    <source>
        <dbReference type="PROSITE" id="PS50850"/>
    </source>
</evidence>
<dbReference type="EMBL" id="JAGEOK010000010">
    <property type="protein sequence ID" value="MBO2439383.1"/>
    <property type="molecule type" value="Genomic_DNA"/>
</dbReference>
<feature type="domain" description="Major facilitator superfamily (MFS) profile" evidence="9">
    <location>
        <begin position="21"/>
        <end position="462"/>
    </location>
</feature>
<evidence type="ECO:0000313" key="11">
    <source>
        <dbReference type="Proteomes" id="UP000666915"/>
    </source>
</evidence>
<comment type="caution">
    <text evidence="10">The sequence shown here is derived from an EMBL/GenBank/DDBJ whole genome shotgun (WGS) entry which is preliminary data.</text>
</comment>
<evidence type="ECO:0000256" key="2">
    <source>
        <dbReference type="ARBA" id="ARBA00008537"/>
    </source>
</evidence>
<reference evidence="10 11" key="1">
    <citation type="submission" date="2021-03" db="EMBL/GenBank/DDBJ databases">
        <authorList>
            <person name="Kanchanasin P."/>
            <person name="Saeng-In P."/>
            <person name="Phongsopitanun W."/>
            <person name="Yuki M."/>
            <person name="Kudo T."/>
            <person name="Ohkuma M."/>
            <person name="Tanasupawat S."/>
        </authorList>
    </citation>
    <scope>NUCLEOTIDE SEQUENCE [LARGE SCALE GENOMIC DNA]</scope>
    <source>
        <strain evidence="10 11">L46</strain>
    </source>
</reference>
<evidence type="ECO:0000256" key="5">
    <source>
        <dbReference type="ARBA" id="ARBA00022692"/>
    </source>
</evidence>
<feature type="transmembrane region" description="Helical" evidence="8">
    <location>
        <begin position="365"/>
        <end position="391"/>
    </location>
</feature>
<feature type="transmembrane region" description="Helical" evidence="8">
    <location>
        <begin position="149"/>
        <end position="170"/>
    </location>
</feature>
<keyword evidence="5 8" id="KW-0812">Transmembrane</keyword>
<evidence type="ECO:0000256" key="6">
    <source>
        <dbReference type="ARBA" id="ARBA00022989"/>
    </source>
</evidence>
<evidence type="ECO:0000256" key="1">
    <source>
        <dbReference type="ARBA" id="ARBA00004651"/>
    </source>
</evidence>
<organism evidence="10 11">
    <name type="scientific">Actinomadura nitritigenes</name>
    <dbReference type="NCBI Taxonomy" id="134602"/>
    <lineage>
        <taxon>Bacteria</taxon>
        <taxon>Bacillati</taxon>
        <taxon>Actinomycetota</taxon>
        <taxon>Actinomycetes</taxon>
        <taxon>Streptosporangiales</taxon>
        <taxon>Thermomonosporaceae</taxon>
        <taxon>Actinomadura</taxon>
    </lineage>
</organism>
<accession>A0ABS3QZG0</accession>
<feature type="transmembrane region" description="Helical" evidence="8">
    <location>
        <begin position="275"/>
        <end position="295"/>
    </location>
</feature>
<evidence type="ECO:0000256" key="7">
    <source>
        <dbReference type="ARBA" id="ARBA00023136"/>
    </source>
</evidence>
<evidence type="ECO:0000256" key="3">
    <source>
        <dbReference type="ARBA" id="ARBA00022448"/>
    </source>
</evidence>
<keyword evidence="7 8" id="KW-0472">Membrane</keyword>
<keyword evidence="11" id="KW-1185">Reference proteome</keyword>
<feature type="transmembrane region" description="Helical" evidence="8">
    <location>
        <begin position="438"/>
        <end position="462"/>
    </location>
</feature>
<name>A0ABS3QZG0_9ACTN</name>
<dbReference type="PROSITE" id="PS50850">
    <property type="entry name" value="MFS"/>
    <property type="match status" value="1"/>
</dbReference>
<dbReference type="InterPro" id="IPR011701">
    <property type="entry name" value="MFS"/>
</dbReference>
<gene>
    <name evidence="10" type="ORF">J4557_17815</name>
</gene>
<feature type="transmembrane region" description="Helical" evidence="8">
    <location>
        <begin position="63"/>
        <end position="79"/>
    </location>
</feature>
<dbReference type="InterPro" id="IPR036259">
    <property type="entry name" value="MFS_trans_sf"/>
</dbReference>
<dbReference type="Gene3D" id="1.20.1250.20">
    <property type="entry name" value="MFS general substrate transporter like domains"/>
    <property type="match status" value="1"/>
</dbReference>
<feature type="transmembrane region" description="Helical" evidence="8">
    <location>
        <begin position="307"/>
        <end position="329"/>
    </location>
</feature>